<dbReference type="AlphaFoldDB" id="A0A1M4VBN7"/>
<name>A0A1M4VBN7_9BACL</name>
<accession>A0A1M4VBN7</accession>
<protein>
    <submittedName>
        <fullName evidence="1">Uncharacterized protein</fullName>
    </submittedName>
</protein>
<organism evidence="1 2">
    <name type="scientific">Seinonella peptonophila</name>
    <dbReference type="NCBI Taxonomy" id="112248"/>
    <lineage>
        <taxon>Bacteria</taxon>
        <taxon>Bacillati</taxon>
        <taxon>Bacillota</taxon>
        <taxon>Bacilli</taxon>
        <taxon>Bacillales</taxon>
        <taxon>Thermoactinomycetaceae</taxon>
        <taxon>Seinonella</taxon>
    </lineage>
</organism>
<evidence type="ECO:0000313" key="2">
    <source>
        <dbReference type="Proteomes" id="UP000184476"/>
    </source>
</evidence>
<dbReference type="Proteomes" id="UP000184476">
    <property type="component" value="Unassembled WGS sequence"/>
</dbReference>
<proteinExistence type="predicted"/>
<dbReference type="STRING" id="112248.SAMN05444392_102276"/>
<gene>
    <name evidence="1" type="ORF">SAMN05444392_102276</name>
</gene>
<dbReference type="EMBL" id="FQVL01000002">
    <property type="protein sequence ID" value="SHE66268.1"/>
    <property type="molecule type" value="Genomic_DNA"/>
</dbReference>
<dbReference type="OrthoDB" id="2893000at2"/>
<keyword evidence="2" id="KW-1185">Reference proteome</keyword>
<dbReference type="RefSeq" id="WP_073153679.1">
    <property type="nucleotide sequence ID" value="NZ_FQVL01000002.1"/>
</dbReference>
<evidence type="ECO:0000313" key="1">
    <source>
        <dbReference type="EMBL" id="SHE66268.1"/>
    </source>
</evidence>
<reference evidence="1 2" key="1">
    <citation type="submission" date="2016-11" db="EMBL/GenBank/DDBJ databases">
        <authorList>
            <person name="Jaros S."/>
            <person name="Januszkiewicz K."/>
            <person name="Wedrychowicz H."/>
        </authorList>
    </citation>
    <scope>NUCLEOTIDE SEQUENCE [LARGE SCALE GENOMIC DNA]</scope>
    <source>
        <strain evidence="1 2">DSM 44666</strain>
    </source>
</reference>
<sequence>MRIKVDVDVDLGKLDVLKSIIPEIIEQRVQNVGDSLAMTASGAAPHDEGILEKSYDVTVSGSVIASAIVGFKATNRGFDYALMMHEGDYNLGPGSLAKSGGIGMSGANYAVGRKYLHRPLYGEANKYTQYINLALVAAIQASS</sequence>